<feature type="signal peptide" evidence="6">
    <location>
        <begin position="1"/>
        <end position="27"/>
    </location>
</feature>
<keyword evidence="3" id="KW-0326">Glycosidase</keyword>
<dbReference type="PANTHER" id="PTHR42812:SF12">
    <property type="entry name" value="BETA-XYLOSIDASE-RELATED"/>
    <property type="match status" value="1"/>
</dbReference>
<dbReference type="EMBL" id="AUWY01000048">
    <property type="protein sequence ID" value="EQB33043.1"/>
    <property type="molecule type" value="Genomic_DNA"/>
</dbReference>
<dbReference type="RefSeq" id="WP_021317081.1">
    <property type="nucleotide sequence ID" value="NZ_AUWY01000048.1"/>
</dbReference>
<feature type="domain" description="Beta-xylosidase C-terminal Concanavalin A-like" evidence="7">
    <location>
        <begin position="377"/>
        <end position="560"/>
    </location>
</feature>
<comment type="similarity">
    <text evidence="1">Belongs to the glycosyl hydrolase 43 family.</text>
</comment>
<dbReference type="SUPFAM" id="SSF75005">
    <property type="entry name" value="Arabinanase/levansucrase/invertase"/>
    <property type="match status" value="1"/>
</dbReference>
<dbReference type="InterPro" id="IPR006710">
    <property type="entry name" value="Glyco_hydro_43"/>
</dbReference>
<feature type="active site" description="Proton donor" evidence="4">
    <location>
        <position position="218"/>
    </location>
</feature>
<dbReference type="Pfam" id="PF17851">
    <property type="entry name" value="GH43_C2"/>
    <property type="match status" value="1"/>
</dbReference>
<proteinExistence type="inferred from homology"/>
<evidence type="ECO:0000259" key="7">
    <source>
        <dbReference type="Pfam" id="PF17851"/>
    </source>
</evidence>
<evidence type="ECO:0000256" key="3">
    <source>
        <dbReference type="ARBA" id="ARBA00023295"/>
    </source>
</evidence>
<dbReference type="InterPro" id="IPR023296">
    <property type="entry name" value="Glyco_hydro_beta-prop_sf"/>
</dbReference>
<evidence type="ECO:0000313" key="9">
    <source>
        <dbReference type="Proteomes" id="UP000015523"/>
    </source>
</evidence>
<dbReference type="Gene3D" id="2.115.10.20">
    <property type="entry name" value="Glycosyl hydrolase domain, family 43"/>
    <property type="match status" value="1"/>
</dbReference>
<evidence type="ECO:0000313" key="8">
    <source>
        <dbReference type="EMBL" id="EQB33043.1"/>
    </source>
</evidence>
<evidence type="ECO:0000256" key="2">
    <source>
        <dbReference type="ARBA" id="ARBA00022801"/>
    </source>
</evidence>
<keyword evidence="2" id="KW-0378">Hydrolase</keyword>
<dbReference type="Gene3D" id="2.60.120.200">
    <property type="match status" value="1"/>
</dbReference>
<dbReference type="eggNOG" id="COG3507">
    <property type="taxonomic scope" value="Bacteria"/>
</dbReference>
<reference evidence="8 9" key="1">
    <citation type="journal article" date="2013" name="Genome Announc.">
        <title>Draft Genome Sequence of Sphingobium ummariense Strain RL-3, a Hexachlorocyclohexane-Degrading Bacterium.</title>
        <authorList>
            <person name="Kohli P."/>
            <person name="Dua A."/>
            <person name="Sangwan N."/>
            <person name="Oldach P."/>
            <person name="Khurana J.P."/>
            <person name="Lal R."/>
        </authorList>
    </citation>
    <scope>NUCLEOTIDE SEQUENCE [LARGE SCALE GENOMIC DNA]</scope>
    <source>
        <strain evidence="8 9">RL-3</strain>
    </source>
</reference>
<dbReference type="Pfam" id="PF04616">
    <property type="entry name" value="Glyco_hydro_43"/>
    <property type="match status" value="1"/>
</dbReference>
<dbReference type="PATRIC" id="fig|1346791.3.peg.1105"/>
<dbReference type="InterPro" id="IPR051795">
    <property type="entry name" value="Glycosyl_Hydrlase_43"/>
</dbReference>
<sequence length="715" mass="78894">MSNWSQKHFRAWTGIAVALFLAGPAAAQVKPTPSDATKTWTPDNGNGTFTNPLFNDEFSDPDVIRVGDDFYMTGTTMHVMPGLPVLHSKDLVNWTLLGYAFDRLDMGPEYRFVDGKDAYGNGIWAPAFRYHDGTFYIFSNINGHGTQVFRAKNPAGPWTRNALGATLHDLSVLFDDDGRVYAVYGYGAVHLVELKPDLSGIVEGTDRVVIPEGSAMGEGHHFYKINGKYILITADYAPVGRMMAARADRVDGPYETVNISSRETMGLGKGWSAPTVRGRPVPAPGDRIDLVEPNPRELGVVPLHQGGIVDLPNGDWWGFSMMDTKAMGRTTFLSPVTWKDGWPFFGLPGNLGRSPRTWIKPATGAGGPPTPTYQRNDSFAGPKLQPVWQWNHVPDDSKWSLRERRGFLRLHSLAAPHFLLARNSLTQRAVAPESIATAVLDASGLKAGDVAGLGLLSIPYSYVAVVRDGAAFRLRFYDLLTNRTIEEPLPEPRVSLRVDGDYETEVARFSYSTDGRTFRPIGGDVRQAFQLKTFQGVRYALFAFNEKGLAAGHADFDDFRLDEPFADRSANIPSGKVVTIRNLADDRPIRTDPHGMLNFARPDSPQAQGPGTRFRIHDRGQGRVAIEAMDGSGFLTVVGEGLPADVRLMKAETKDSLFQWQDMLRHQFMLMSLRTHRYVGLNPATGEPYSADWPGTGPDRKDGTVLVWTEARPAP</sequence>
<dbReference type="PANTHER" id="PTHR42812">
    <property type="entry name" value="BETA-XYLOSIDASE"/>
    <property type="match status" value="1"/>
</dbReference>
<keyword evidence="9" id="KW-1185">Reference proteome</keyword>
<dbReference type="AlphaFoldDB" id="T0KI26"/>
<dbReference type="STRING" id="1346791.M529_05810"/>
<dbReference type="CDD" id="cd09001">
    <property type="entry name" value="GH43_FsAxh1-like"/>
    <property type="match status" value="1"/>
</dbReference>
<feature type="site" description="Important for catalytic activity, responsible for pKa modulation of the active site Glu and correct orientation of both the proton donor and substrate" evidence="5">
    <location>
        <position position="169"/>
    </location>
</feature>
<dbReference type="InterPro" id="IPR041542">
    <property type="entry name" value="GH43_C2"/>
</dbReference>
<accession>T0KI26</accession>
<evidence type="ECO:0000256" key="6">
    <source>
        <dbReference type="SAM" id="SignalP"/>
    </source>
</evidence>
<dbReference type="GO" id="GO:0004553">
    <property type="term" value="F:hydrolase activity, hydrolyzing O-glycosyl compounds"/>
    <property type="evidence" value="ECO:0007669"/>
    <property type="project" value="InterPro"/>
</dbReference>
<evidence type="ECO:0000256" key="5">
    <source>
        <dbReference type="PIRSR" id="PIRSR606710-2"/>
    </source>
</evidence>
<evidence type="ECO:0000256" key="4">
    <source>
        <dbReference type="PIRSR" id="PIRSR606710-1"/>
    </source>
</evidence>
<dbReference type="InterPro" id="IPR013320">
    <property type="entry name" value="ConA-like_dom_sf"/>
</dbReference>
<feature type="active site" description="Proton acceptor" evidence="4">
    <location>
        <position position="60"/>
    </location>
</feature>
<protein>
    <recommendedName>
        <fullName evidence="7">Beta-xylosidase C-terminal Concanavalin A-like domain-containing protein</fullName>
    </recommendedName>
</protein>
<dbReference type="GO" id="GO:0005975">
    <property type="term" value="P:carbohydrate metabolic process"/>
    <property type="evidence" value="ECO:0007669"/>
    <property type="project" value="InterPro"/>
</dbReference>
<dbReference type="SUPFAM" id="SSF49899">
    <property type="entry name" value="Concanavalin A-like lectins/glucanases"/>
    <property type="match status" value="1"/>
</dbReference>
<gene>
    <name evidence="8" type="ORF">M529_05810</name>
</gene>
<evidence type="ECO:0000256" key="1">
    <source>
        <dbReference type="ARBA" id="ARBA00009865"/>
    </source>
</evidence>
<feature type="chain" id="PRO_5004566553" description="Beta-xylosidase C-terminal Concanavalin A-like domain-containing protein" evidence="6">
    <location>
        <begin position="28"/>
        <end position="715"/>
    </location>
</feature>
<organism evidence="8 9">
    <name type="scientific">Sphingobium ummariense RL-3</name>
    <dbReference type="NCBI Taxonomy" id="1346791"/>
    <lineage>
        <taxon>Bacteria</taxon>
        <taxon>Pseudomonadati</taxon>
        <taxon>Pseudomonadota</taxon>
        <taxon>Alphaproteobacteria</taxon>
        <taxon>Sphingomonadales</taxon>
        <taxon>Sphingomonadaceae</taxon>
        <taxon>Sphingobium</taxon>
    </lineage>
</organism>
<keyword evidence="6" id="KW-0732">Signal</keyword>
<name>T0KI26_9SPHN</name>
<comment type="caution">
    <text evidence="8">The sequence shown here is derived from an EMBL/GenBank/DDBJ whole genome shotgun (WGS) entry which is preliminary data.</text>
</comment>
<dbReference type="Proteomes" id="UP000015523">
    <property type="component" value="Unassembled WGS sequence"/>
</dbReference>